<organism evidence="3 4">
    <name type="scientific">Sesamum angolense</name>
    <dbReference type="NCBI Taxonomy" id="2727404"/>
    <lineage>
        <taxon>Eukaryota</taxon>
        <taxon>Viridiplantae</taxon>
        <taxon>Streptophyta</taxon>
        <taxon>Embryophyta</taxon>
        <taxon>Tracheophyta</taxon>
        <taxon>Spermatophyta</taxon>
        <taxon>Magnoliopsida</taxon>
        <taxon>eudicotyledons</taxon>
        <taxon>Gunneridae</taxon>
        <taxon>Pentapetalae</taxon>
        <taxon>asterids</taxon>
        <taxon>lamiids</taxon>
        <taxon>Lamiales</taxon>
        <taxon>Pedaliaceae</taxon>
        <taxon>Sesamum</taxon>
    </lineage>
</organism>
<evidence type="ECO:0000256" key="1">
    <source>
        <dbReference type="ARBA" id="ARBA00044504"/>
    </source>
</evidence>
<feature type="transmembrane region" description="Helical" evidence="2">
    <location>
        <begin position="92"/>
        <end position="112"/>
    </location>
</feature>
<comment type="similarity">
    <text evidence="1">Belongs to the major facilitator superfamily. Phosphate:H(+) symporter (TC 2.A.1.9) family.</text>
</comment>
<comment type="caution">
    <text evidence="3">The sequence shown here is derived from an EMBL/GenBank/DDBJ whole genome shotgun (WGS) entry which is preliminary data.</text>
</comment>
<dbReference type="Pfam" id="PF05631">
    <property type="entry name" value="MFS_5"/>
    <property type="match status" value="1"/>
</dbReference>
<feature type="transmembrane region" description="Helical" evidence="2">
    <location>
        <begin position="353"/>
        <end position="372"/>
    </location>
</feature>
<gene>
    <name evidence="3" type="ORF">Sango_1813700</name>
</gene>
<dbReference type="PANTHER" id="PTHR23516">
    <property type="entry name" value="SAM (S-ADENOSYL METHIONINE) TRANSPORTER"/>
    <property type="match status" value="1"/>
</dbReference>
<accession>A0AAE1WH77</accession>
<keyword evidence="2" id="KW-1133">Transmembrane helix</keyword>
<keyword evidence="2" id="KW-0812">Transmembrane</keyword>
<evidence type="ECO:0000256" key="2">
    <source>
        <dbReference type="SAM" id="Phobius"/>
    </source>
</evidence>
<feature type="transmembrane region" description="Helical" evidence="2">
    <location>
        <begin position="140"/>
        <end position="158"/>
    </location>
</feature>
<feature type="transmembrane region" description="Helical" evidence="2">
    <location>
        <begin position="295"/>
        <end position="312"/>
    </location>
</feature>
<dbReference type="InterPro" id="IPR036259">
    <property type="entry name" value="MFS_trans_sf"/>
</dbReference>
<keyword evidence="4" id="KW-1185">Reference proteome</keyword>
<dbReference type="EMBL" id="JACGWL010000010">
    <property type="protein sequence ID" value="KAK4393429.1"/>
    <property type="molecule type" value="Genomic_DNA"/>
</dbReference>
<feature type="transmembrane region" description="Helical" evidence="2">
    <location>
        <begin position="213"/>
        <end position="232"/>
    </location>
</feature>
<dbReference type="AlphaFoldDB" id="A0AAE1WH77"/>
<dbReference type="GO" id="GO:0016020">
    <property type="term" value="C:membrane"/>
    <property type="evidence" value="ECO:0007669"/>
    <property type="project" value="InterPro"/>
</dbReference>
<feature type="transmembrane region" description="Helical" evidence="2">
    <location>
        <begin position="15"/>
        <end position="33"/>
    </location>
</feature>
<dbReference type="PANTHER" id="PTHR23516:SF2">
    <property type="entry name" value="MOLYBDATE-ANION TRANSPORTER"/>
    <property type="match status" value="1"/>
</dbReference>
<evidence type="ECO:0000313" key="4">
    <source>
        <dbReference type="Proteomes" id="UP001289374"/>
    </source>
</evidence>
<dbReference type="SUPFAM" id="SSF103473">
    <property type="entry name" value="MFS general substrate transporter"/>
    <property type="match status" value="2"/>
</dbReference>
<name>A0AAE1WH77_9LAMI</name>
<evidence type="ECO:0000313" key="3">
    <source>
        <dbReference type="EMBL" id="KAK4393429.1"/>
    </source>
</evidence>
<evidence type="ECO:0008006" key="5">
    <source>
        <dbReference type="Google" id="ProtNLM"/>
    </source>
</evidence>
<dbReference type="InterPro" id="IPR008509">
    <property type="entry name" value="MOT2/MFSD5"/>
</dbReference>
<dbReference type="Proteomes" id="UP001289374">
    <property type="component" value="Unassembled WGS sequence"/>
</dbReference>
<proteinExistence type="inferred from homology"/>
<reference evidence="3" key="2">
    <citation type="journal article" date="2024" name="Plant">
        <title>Genomic evolution and insights into agronomic trait innovations of Sesamum species.</title>
        <authorList>
            <person name="Miao H."/>
            <person name="Wang L."/>
            <person name="Qu L."/>
            <person name="Liu H."/>
            <person name="Sun Y."/>
            <person name="Le M."/>
            <person name="Wang Q."/>
            <person name="Wei S."/>
            <person name="Zheng Y."/>
            <person name="Lin W."/>
            <person name="Duan Y."/>
            <person name="Cao H."/>
            <person name="Xiong S."/>
            <person name="Wang X."/>
            <person name="Wei L."/>
            <person name="Li C."/>
            <person name="Ma Q."/>
            <person name="Ju M."/>
            <person name="Zhao R."/>
            <person name="Li G."/>
            <person name="Mu C."/>
            <person name="Tian Q."/>
            <person name="Mei H."/>
            <person name="Zhang T."/>
            <person name="Gao T."/>
            <person name="Zhang H."/>
        </authorList>
    </citation>
    <scope>NUCLEOTIDE SEQUENCE</scope>
    <source>
        <strain evidence="3">K16</strain>
    </source>
</reference>
<sequence>MGVVIESDVWELNTALYIFLFISCLFLIFFLPTKTPANVFDHASPASFLRFQRNFLVLFALSSVMEGLWAMFGEYELAYYGLSKEQLLKSLYIGFAVSMFIGSFLGVLSDLLGHRQFCLLFYMLHLSVSIWKIVSGSPTIWLASICLSLASSIYYFSFETLMVVEHDKHGQRQDSLNDMFWLMTFFESASFIGSQVLGNYLIDGNVNKNITSIWNIAVVLAVIALIYAAQCWKENPKKSTFKDYQISFCRHVASADGREVSLGLIYPCFLGSKMLGSTGFPWLFHGPLAIRIEEYLMYAFIIMGIAITVVAYDYQEIGVLVTLFCLFHACVGVALPSLARLRTMHVPNEVRGGMMSLSLLPANAAVLFFLVLRGYYQCIGNSTIIAFAALGLFSAAGCMYTLKRSPCLSVGCLLNPLSQHRSYTSHRNYLSISISSTAQVCEVSSKRDNSLLKVVEGPLRMGYVPMFLEEFVVLTQKSALYTAKLVEKSKFHQKWMPCF</sequence>
<feature type="transmembrane region" description="Helical" evidence="2">
    <location>
        <begin position="54"/>
        <end position="72"/>
    </location>
</feature>
<protein>
    <recommendedName>
        <fullName evidence="5">Major facilitator superfamily protein</fullName>
    </recommendedName>
</protein>
<feature type="transmembrane region" description="Helical" evidence="2">
    <location>
        <begin position="179"/>
        <end position="201"/>
    </location>
</feature>
<feature type="transmembrane region" description="Helical" evidence="2">
    <location>
        <begin position="318"/>
        <end position="341"/>
    </location>
</feature>
<keyword evidence="2" id="KW-0472">Membrane</keyword>
<dbReference type="GO" id="GO:0015098">
    <property type="term" value="F:molybdate ion transmembrane transporter activity"/>
    <property type="evidence" value="ECO:0007669"/>
    <property type="project" value="InterPro"/>
</dbReference>
<feature type="transmembrane region" description="Helical" evidence="2">
    <location>
        <begin position="384"/>
        <end position="402"/>
    </location>
</feature>
<reference evidence="3" key="1">
    <citation type="submission" date="2020-06" db="EMBL/GenBank/DDBJ databases">
        <authorList>
            <person name="Li T."/>
            <person name="Hu X."/>
            <person name="Zhang T."/>
            <person name="Song X."/>
            <person name="Zhang H."/>
            <person name="Dai N."/>
            <person name="Sheng W."/>
            <person name="Hou X."/>
            <person name="Wei L."/>
        </authorList>
    </citation>
    <scope>NUCLEOTIDE SEQUENCE</scope>
    <source>
        <strain evidence="3">K16</strain>
        <tissue evidence="3">Leaf</tissue>
    </source>
</reference>
<dbReference type="Gene3D" id="1.20.1250.20">
    <property type="entry name" value="MFS general substrate transporter like domains"/>
    <property type="match status" value="1"/>
</dbReference>